<feature type="transmembrane region" description="Helical" evidence="1">
    <location>
        <begin position="305"/>
        <end position="328"/>
    </location>
</feature>
<evidence type="ECO:0000256" key="1">
    <source>
        <dbReference type="SAM" id="Phobius"/>
    </source>
</evidence>
<keyword evidence="4" id="KW-1185">Reference proteome</keyword>
<dbReference type="OrthoDB" id="8953415at2759"/>
<dbReference type="OMA" id="IEECPSY"/>
<sequence length="386" mass="43507">MKPPLKVLPLVVLSCLIFSTHSKPGGVLPPQNVSYEWIDDFMLRLSWNPPQHPVTNCKYLVSTESKSHGIETYTEPYMETFVVMEGGSIPWNIATVCNGSESEPAVFNLSYPELVKNFTCTLYSGRNTHCQWSADGHSSDFKFYYGLADECSDDNPPLHLQECSSYTLTNGVKSGCELKATWCHVLFALFTATVGNQPVRNTFKRALKDNEILDMEGKWNVMQNGSKFTISWDLSAASRRWAIEIKYTECGETHKSLHRNGVSYELELLPHCQKSFAIRAVKGTWASPWSDWKHYGPVPDEGPNALVYVAFAVPLLMAFVVVLSCVCFQRNKETLLPKVPEPVDYLSEFANNNNKSAFHNHYIPEKEEDSCRILLVLDPQLGKGNC</sequence>
<protein>
    <submittedName>
        <fullName evidence="3">Uncharacterized LOC115385180</fullName>
    </submittedName>
</protein>
<reference evidence="3" key="1">
    <citation type="submission" date="2019-06" db="EMBL/GenBank/DDBJ databases">
        <authorList>
            <consortium name="Wellcome Sanger Institute Data Sharing"/>
        </authorList>
    </citation>
    <scope>NUCLEOTIDE SEQUENCE [LARGE SCALE GENOMIC DNA]</scope>
</reference>
<reference evidence="3" key="3">
    <citation type="submission" date="2025-09" db="UniProtKB">
        <authorList>
            <consortium name="Ensembl"/>
        </authorList>
    </citation>
    <scope>IDENTIFICATION</scope>
</reference>
<keyword evidence="2" id="KW-0732">Signal</keyword>
<accession>A0A672G8K2</accession>
<dbReference type="Gene3D" id="2.60.40.10">
    <property type="entry name" value="Immunoglobulins"/>
    <property type="match status" value="1"/>
</dbReference>
<feature type="chain" id="PRO_5025400523" evidence="2">
    <location>
        <begin position="23"/>
        <end position="386"/>
    </location>
</feature>
<reference evidence="3" key="2">
    <citation type="submission" date="2025-08" db="UniProtKB">
        <authorList>
            <consortium name="Ensembl"/>
        </authorList>
    </citation>
    <scope>IDENTIFICATION</scope>
</reference>
<dbReference type="InterPro" id="IPR036116">
    <property type="entry name" value="FN3_sf"/>
</dbReference>
<evidence type="ECO:0000313" key="4">
    <source>
        <dbReference type="Proteomes" id="UP000472267"/>
    </source>
</evidence>
<name>A0A672G8K2_SALFA</name>
<keyword evidence="1" id="KW-0812">Transmembrane</keyword>
<dbReference type="SUPFAM" id="SSF49265">
    <property type="entry name" value="Fibronectin type III"/>
    <property type="match status" value="1"/>
</dbReference>
<organism evidence="3 4">
    <name type="scientific">Salarias fasciatus</name>
    <name type="common">Jewelled blenny</name>
    <name type="synonym">Blennius fasciatus</name>
    <dbReference type="NCBI Taxonomy" id="181472"/>
    <lineage>
        <taxon>Eukaryota</taxon>
        <taxon>Metazoa</taxon>
        <taxon>Chordata</taxon>
        <taxon>Craniata</taxon>
        <taxon>Vertebrata</taxon>
        <taxon>Euteleostomi</taxon>
        <taxon>Actinopterygii</taxon>
        <taxon>Neopterygii</taxon>
        <taxon>Teleostei</taxon>
        <taxon>Neoteleostei</taxon>
        <taxon>Acanthomorphata</taxon>
        <taxon>Ovalentaria</taxon>
        <taxon>Blenniimorphae</taxon>
        <taxon>Blenniiformes</taxon>
        <taxon>Blennioidei</taxon>
        <taxon>Blenniidae</taxon>
        <taxon>Salariinae</taxon>
        <taxon>Salarias</taxon>
    </lineage>
</organism>
<dbReference type="RefSeq" id="XP_029943033.1">
    <property type="nucleotide sequence ID" value="XM_030087173.1"/>
</dbReference>
<evidence type="ECO:0000313" key="3">
    <source>
        <dbReference type="Ensembl" id="ENSSFAP00005013310.1"/>
    </source>
</evidence>
<keyword evidence="1" id="KW-0472">Membrane</keyword>
<dbReference type="InParanoid" id="A0A672G8K2"/>
<gene>
    <name evidence="3" type="primary">LOC115385180</name>
</gene>
<dbReference type="AlphaFoldDB" id="A0A672G8K2"/>
<dbReference type="InterPro" id="IPR013783">
    <property type="entry name" value="Ig-like_fold"/>
</dbReference>
<evidence type="ECO:0000256" key="2">
    <source>
        <dbReference type="SAM" id="SignalP"/>
    </source>
</evidence>
<feature type="signal peptide" evidence="2">
    <location>
        <begin position="1"/>
        <end position="22"/>
    </location>
</feature>
<proteinExistence type="predicted"/>
<dbReference type="Proteomes" id="UP000472267">
    <property type="component" value="Chromosome 3"/>
</dbReference>
<keyword evidence="1" id="KW-1133">Transmembrane helix</keyword>
<dbReference type="Ensembl" id="ENSSFAT00005013877.1">
    <property type="protein sequence ID" value="ENSSFAP00005013310.1"/>
    <property type="gene ID" value="ENSSFAG00005007259.1"/>
</dbReference>
<dbReference type="GeneID" id="115385180"/>